<feature type="transmembrane region" description="Helical" evidence="8">
    <location>
        <begin position="200"/>
        <end position="220"/>
    </location>
</feature>
<evidence type="ECO:0000256" key="5">
    <source>
        <dbReference type="ARBA" id="ARBA00022692"/>
    </source>
</evidence>
<evidence type="ECO:0000256" key="8">
    <source>
        <dbReference type="SAM" id="Phobius"/>
    </source>
</evidence>
<dbReference type="InterPro" id="IPR004776">
    <property type="entry name" value="Mem_transp_PIN-like"/>
</dbReference>
<evidence type="ECO:0000256" key="4">
    <source>
        <dbReference type="ARBA" id="ARBA00022475"/>
    </source>
</evidence>
<dbReference type="EMBL" id="UAWC01000001">
    <property type="protein sequence ID" value="SQB33729.1"/>
    <property type="molecule type" value="Genomic_DNA"/>
</dbReference>
<evidence type="ECO:0000256" key="6">
    <source>
        <dbReference type="ARBA" id="ARBA00022989"/>
    </source>
</evidence>
<feature type="transmembrane region" description="Helical" evidence="8">
    <location>
        <begin position="66"/>
        <end position="83"/>
    </location>
</feature>
<evidence type="ECO:0000313" key="11">
    <source>
        <dbReference type="Proteomes" id="UP000198811"/>
    </source>
</evidence>
<evidence type="ECO:0000313" key="10">
    <source>
        <dbReference type="EMBL" id="SQB33729.1"/>
    </source>
</evidence>
<reference evidence="10 12" key="2">
    <citation type="submission" date="2018-06" db="EMBL/GenBank/DDBJ databases">
        <authorList>
            <consortium name="Pathogen Informatics"/>
            <person name="Doyle S."/>
        </authorList>
    </citation>
    <scope>NUCLEOTIDE SEQUENCE [LARGE SCALE GENOMIC DNA]</scope>
    <source>
        <strain evidence="10 12">NCTC13028</strain>
    </source>
</reference>
<dbReference type="STRING" id="1494.SAMN05216497_10575"/>
<name>A0A240B3G0_CLOCO</name>
<dbReference type="AlphaFoldDB" id="A0A240B3G0"/>
<dbReference type="RefSeq" id="WP_089864530.1">
    <property type="nucleotide sequence ID" value="NZ_CP173238.1"/>
</dbReference>
<dbReference type="PANTHER" id="PTHR36838">
    <property type="entry name" value="AUXIN EFFLUX CARRIER FAMILY PROTEIN"/>
    <property type="match status" value="1"/>
</dbReference>
<evidence type="ECO:0000256" key="3">
    <source>
        <dbReference type="ARBA" id="ARBA00022448"/>
    </source>
</evidence>
<protein>
    <submittedName>
        <fullName evidence="10">Permease</fullName>
    </submittedName>
</protein>
<dbReference type="GeneID" id="70578296"/>
<dbReference type="PANTHER" id="PTHR36838:SF1">
    <property type="entry name" value="SLR1864 PROTEIN"/>
    <property type="match status" value="1"/>
</dbReference>
<comment type="similarity">
    <text evidence="2">Belongs to the auxin efflux carrier (TC 2.A.69) family.</text>
</comment>
<feature type="transmembrane region" description="Helical" evidence="8">
    <location>
        <begin position="6"/>
        <end position="24"/>
    </location>
</feature>
<dbReference type="Pfam" id="PF03547">
    <property type="entry name" value="Mem_trans"/>
    <property type="match status" value="1"/>
</dbReference>
<proteinExistence type="inferred from homology"/>
<keyword evidence="4" id="KW-1003">Cell membrane</keyword>
<organism evidence="10 12">
    <name type="scientific">Clostridium cochlearium</name>
    <dbReference type="NCBI Taxonomy" id="1494"/>
    <lineage>
        <taxon>Bacteria</taxon>
        <taxon>Bacillati</taxon>
        <taxon>Bacillota</taxon>
        <taxon>Clostridia</taxon>
        <taxon>Eubacteriales</taxon>
        <taxon>Clostridiaceae</taxon>
        <taxon>Clostridium</taxon>
    </lineage>
</organism>
<keyword evidence="3" id="KW-0813">Transport</keyword>
<feature type="transmembrane region" description="Helical" evidence="8">
    <location>
        <begin position="232"/>
        <end position="255"/>
    </location>
</feature>
<keyword evidence="5 8" id="KW-0812">Transmembrane</keyword>
<evidence type="ECO:0000256" key="2">
    <source>
        <dbReference type="ARBA" id="ARBA00010145"/>
    </source>
</evidence>
<dbReference type="OrthoDB" id="9798064at2"/>
<feature type="transmembrane region" description="Helical" evidence="8">
    <location>
        <begin position="289"/>
        <end position="310"/>
    </location>
</feature>
<accession>A0A240B3G0</accession>
<dbReference type="Gene3D" id="1.20.1530.20">
    <property type="match status" value="1"/>
</dbReference>
<evidence type="ECO:0000256" key="1">
    <source>
        <dbReference type="ARBA" id="ARBA00004651"/>
    </source>
</evidence>
<evidence type="ECO:0000313" key="9">
    <source>
        <dbReference type="EMBL" id="SDL03437.1"/>
    </source>
</evidence>
<feature type="transmembrane region" description="Helical" evidence="8">
    <location>
        <begin position="169"/>
        <end position="188"/>
    </location>
</feature>
<keyword evidence="11" id="KW-1185">Reference proteome</keyword>
<sequence>MELLNAFGSIFSIIIMIAIGYLLTKISWIDKKGAQLFSKLVVNVSLPALMINNLMNNFDREKLLSLGKGLIVPFISIALAYFIGKLTIKLLKISPNRRGTFQSMFFVSNTIFIGLPVNLALFGNESVPYVLLYYIANTTFFWTIGVFEIGQDGKVESQKLLSKATIKRIFSPPLMGFIVALLLIILSIPLPSFINDTCRYLGNLTTPLSMLFIGNTIYYIDLKGIEFNKDIWGVLLGRFIISPLLVVLLCAFFPLPHLMKNVFIIQSAMPVMTNTAIISRAYDADYKYAAIMVTITTILSLFIIPIYKIILQ</sequence>
<dbReference type="GO" id="GO:0055085">
    <property type="term" value="P:transmembrane transport"/>
    <property type="evidence" value="ECO:0007669"/>
    <property type="project" value="InterPro"/>
</dbReference>
<dbReference type="EMBL" id="FNGL01000005">
    <property type="protein sequence ID" value="SDL03437.1"/>
    <property type="molecule type" value="Genomic_DNA"/>
</dbReference>
<keyword evidence="6 8" id="KW-1133">Transmembrane helix</keyword>
<gene>
    <name evidence="10" type="ORF">NCTC13028_00666</name>
    <name evidence="9" type="ORF">SAMN05216497_10575</name>
</gene>
<evidence type="ECO:0000313" key="12">
    <source>
        <dbReference type="Proteomes" id="UP000250223"/>
    </source>
</evidence>
<dbReference type="InterPro" id="IPR038770">
    <property type="entry name" value="Na+/solute_symporter_sf"/>
</dbReference>
<dbReference type="GO" id="GO:0005886">
    <property type="term" value="C:plasma membrane"/>
    <property type="evidence" value="ECO:0007669"/>
    <property type="project" value="UniProtKB-SubCell"/>
</dbReference>
<comment type="subcellular location">
    <subcellularLocation>
        <location evidence="1">Cell membrane</location>
        <topology evidence="1">Multi-pass membrane protein</topology>
    </subcellularLocation>
</comment>
<reference evidence="9 11" key="1">
    <citation type="submission" date="2016-10" db="EMBL/GenBank/DDBJ databases">
        <authorList>
            <person name="Varghese N."/>
            <person name="Submissions S."/>
        </authorList>
    </citation>
    <scope>NUCLEOTIDE SEQUENCE [LARGE SCALE GENOMIC DNA]</scope>
    <source>
        <strain evidence="9 11">NLAE-zl-C224</strain>
    </source>
</reference>
<evidence type="ECO:0000256" key="7">
    <source>
        <dbReference type="ARBA" id="ARBA00023136"/>
    </source>
</evidence>
<keyword evidence="7 8" id="KW-0472">Membrane</keyword>
<dbReference type="Proteomes" id="UP000250223">
    <property type="component" value="Unassembled WGS sequence"/>
</dbReference>
<dbReference type="Proteomes" id="UP000198811">
    <property type="component" value="Unassembled WGS sequence"/>
</dbReference>
<feature type="transmembrane region" description="Helical" evidence="8">
    <location>
        <begin position="129"/>
        <end position="149"/>
    </location>
</feature>
<feature type="transmembrane region" description="Helical" evidence="8">
    <location>
        <begin position="104"/>
        <end position="123"/>
    </location>
</feature>